<sequence length="108" mass="12237">MFNALKNLFKKKQTAKSMKNNPEPWVNVVHAHLAPDNPKQGYFELEWNPAFVQFLRNGGYQGSSPEEIVDQWFTDMCRNVSMDGQAAGDFIADAGRVATNSRTRNQES</sequence>
<dbReference type="EMBL" id="LR797824">
    <property type="protein sequence ID" value="CAB4241883.1"/>
    <property type="molecule type" value="Genomic_DNA"/>
</dbReference>
<evidence type="ECO:0000313" key="1">
    <source>
        <dbReference type="EMBL" id="CAB4241883.1"/>
    </source>
</evidence>
<protein>
    <submittedName>
        <fullName evidence="1">Uncharacterized protein</fullName>
    </submittedName>
</protein>
<organism evidence="1">
    <name type="scientific">uncultured Caudovirales phage</name>
    <dbReference type="NCBI Taxonomy" id="2100421"/>
    <lineage>
        <taxon>Viruses</taxon>
        <taxon>Duplodnaviria</taxon>
        <taxon>Heunggongvirae</taxon>
        <taxon>Uroviricota</taxon>
        <taxon>Caudoviricetes</taxon>
        <taxon>Peduoviridae</taxon>
        <taxon>Maltschvirus</taxon>
        <taxon>Maltschvirus maltsch</taxon>
    </lineage>
</organism>
<proteinExistence type="predicted"/>
<gene>
    <name evidence="1" type="ORF">UFOVP71_421</name>
</gene>
<reference evidence="1" key="1">
    <citation type="submission" date="2020-05" db="EMBL/GenBank/DDBJ databases">
        <authorList>
            <person name="Chiriac C."/>
            <person name="Salcher M."/>
            <person name="Ghai R."/>
            <person name="Kavagutti S V."/>
        </authorList>
    </citation>
    <scope>NUCLEOTIDE SEQUENCE</scope>
</reference>
<accession>A0A6J5TAR1</accession>
<name>A0A6J5TAR1_9CAUD</name>